<dbReference type="Pfam" id="PF14016">
    <property type="entry name" value="DUF4232"/>
    <property type="match status" value="1"/>
</dbReference>
<keyword evidence="4" id="KW-1185">Reference proteome</keyword>
<feature type="chain" id="PRO_5045212357" description="DUF4232 domain-containing protein" evidence="1">
    <location>
        <begin position="29"/>
        <end position="189"/>
    </location>
</feature>
<proteinExistence type="predicted"/>
<organism evidence="3 4">
    <name type="scientific">Streptomyces turgidiscabies</name>
    <dbReference type="NCBI Taxonomy" id="85558"/>
    <lineage>
        <taxon>Bacteria</taxon>
        <taxon>Bacillati</taxon>
        <taxon>Actinomycetota</taxon>
        <taxon>Actinomycetes</taxon>
        <taxon>Kitasatosporales</taxon>
        <taxon>Streptomycetaceae</taxon>
        <taxon>Streptomyces</taxon>
    </lineage>
</organism>
<comment type="caution">
    <text evidence="3">The sequence shown here is derived from an EMBL/GenBank/DDBJ whole genome shotgun (WGS) entry which is preliminary data.</text>
</comment>
<evidence type="ECO:0000313" key="4">
    <source>
        <dbReference type="Proteomes" id="UP001223072"/>
    </source>
</evidence>
<keyword evidence="1" id="KW-0732">Signal</keyword>
<evidence type="ECO:0000259" key="2">
    <source>
        <dbReference type="Pfam" id="PF14016"/>
    </source>
</evidence>
<dbReference type="Proteomes" id="UP001223072">
    <property type="component" value="Unassembled WGS sequence"/>
</dbReference>
<feature type="domain" description="DUF4232" evidence="2">
    <location>
        <begin position="54"/>
        <end position="169"/>
    </location>
</feature>
<feature type="signal peptide" evidence="1">
    <location>
        <begin position="1"/>
        <end position="28"/>
    </location>
</feature>
<dbReference type="PROSITE" id="PS51257">
    <property type="entry name" value="PROKAR_LIPOPROTEIN"/>
    <property type="match status" value="1"/>
</dbReference>
<dbReference type="EMBL" id="JAUSZS010000008">
    <property type="protein sequence ID" value="MDQ0936433.1"/>
    <property type="molecule type" value="Genomic_DNA"/>
</dbReference>
<reference evidence="3 4" key="1">
    <citation type="submission" date="2023-07" db="EMBL/GenBank/DDBJ databases">
        <title>Comparative genomics of wheat-associated soil bacteria to identify genetic determinants of phenazine resistance.</title>
        <authorList>
            <person name="Mouncey N."/>
        </authorList>
    </citation>
    <scope>NUCLEOTIDE SEQUENCE [LARGE SCALE GENOMIC DNA]</scope>
    <source>
        <strain evidence="3 4">W2I16</strain>
    </source>
</reference>
<sequence>MPIFRTPRPVRRAALLTSAIALPLVLGACNDGGETVSSRTLPSATSPTTGDTRCRATELRASVGRLDPGAGQKSFPVVLTNDSVRTCTLRGYPGAVFVDASGERLGPAPKRSEASPRRVELAPGDSAWAGLSFANPELSEARTATPAELLVTPPDEREQLQVAWEKGAVPVGGNKSSVFLTVFAPGAGP</sequence>
<gene>
    <name evidence="3" type="ORF">QFZ49_006408</name>
</gene>
<dbReference type="InterPro" id="IPR025326">
    <property type="entry name" value="DUF4232"/>
</dbReference>
<evidence type="ECO:0000313" key="3">
    <source>
        <dbReference type="EMBL" id="MDQ0936433.1"/>
    </source>
</evidence>
<accession>A0ABU0RXL2</accession>
<evidence type="ECO:0000256" key="1">
    <source>
        <dbReference type="SAM" id="SignalP"/>
    </source>
</evidence>
<dbReference type="RefSeq" id="WP_307629850.1">
    <property type="nucleotide sequence ID" value="NZ_JAUSZS010000008.1"/>
</dbReference>
<name>A0ABU0RXL2_9ACTN</name>
<protein>
    <recommendedName>
        <fullName evidence="2">DUF4232 domain-containing protein</fullName>
    </recommendedName>
</protein>